<keyword evidence="3" id="KW-0805">Transcription regulation</keyword>
<name>A0A9P4IGZ7_9PEZI</name>
<keyword evidence="5" id="KW-0539">Nucleus</keyword>
<evidence type="ECO:0000313" key="6">
    <source>
        <dbReference type="EMBL" id="KAF2099004.1"/>
    </source>
</evidence>
<evidence type="ECO:0000256" key="4">
    <source>
        <dbReference type="ARBA" id="ARBA00023163"/>
    </source>
</evidence>
<dbReference type="PANTHER" id="PTHR47660">
    <property type="entry name" value="TRANSCRIPTION FACTOR WITH C2H2 AND ZN(2)-CYS(6) DNA BINDING DOMAIN (EUROFUNG)-RELATED-RELATED"/>
    <property type="match status" value="1"/>
</dbReference>
<gene>
    <name evidence="6" type="ORF">NA57DRAFT_76240</name>
</gene>
<dbReference type="AlphaFoldDB" id="A0A9P4IGZ7"/>
<sequence>MELDSNLLVIQQTERPHAQHNADLIIQSLRSFPTMMLRRETFPWFIHPHSHLLSKSEGAALPEALSTCMGIAQMFASRTSETKPFLWSTIKAEYRRFANEEHRMSTFELLAAVQACTIYLIMCIVDQSPESGETSLDLLSALHICGVGSLTQSELSNPSLNWQDWIFAESQRRLSNLWFLIGCAICVKTGVVCDPSQSYRSLPLPGLKYLWEAPSQAAWEVEYEASRVLQTSGLVTLGDLIDTQQSGYLVSNAQKLDKWNAGVDNLGSLLNLAGTMV</sequence>
<reference evidence="6" key="1">
    <citation type="journal article" date="2020" name="Stud. Mycol.">
        <title>101 Dothideomycetes genomes: a test case for predicting lifestyles and emergence of pathogens.</title>
        <authorList>
            <person name="Haridas S."/>
            <person name="Albert R."/>
            <person name="Binder M."/>
            <person name="Bloem J."/>
            <person name="Labutti K."/>
            <person name="Salamov A."/>
            <person name="Andreopoulos B."/>
            <person name="Baker S."/>
            <person name="Barry K."/>
            <person name="Bills G."/>
            <person name="Bluhm B."/>
            <person name="Cannon C."/>
            <person name="Castanera R."/>
            <person name="Culley D."/>
            <person name="Daum C."/>
            <person name="Ezra D."/>
            <person name="Gonzalez J."/>
            <person name="Henrissat B."/>
            <person name="Kuo A."/>
            <person name="Liang C."/>
            <person name="Lipzen A."/>
            <person name="Lutzoni F."/>
            <person name="Magnuson J."/>
            <person name="Mondo S."/>
            <person name="Nolan M."/>
            <person name="Ohm R."/>
            <person name="Pangilinan J."/>
            <person name="Park H.-J."/>
            <person name="Ramirez L."/>
            <person name="Alfaro M."/>
            <person name="Sun H."/>
            <person name="Tritt A."/>
            <person name="Yoshinaga Y."/>
            <person name="Zwiers L.-H."/>
            <person name="Turgeon B."/>
            <person name="Goodwin S."/>
            <person name="Spatafora J."/>
            <person name="Crous P."/>
            <person name="Grigoriev I."/>
        </authorList>
    </citation>
    <scope>NUCLEOTIDE SEQUENCE</scope>
    <source>
        <strain evidence="6">CBS 133067</strain>
    </source>
</reference>
<evidence type="ECO:0000256" key="5">
    <source>
        <dbReference type="ARBA" id="ARBA00023242"/>
    </source>
</evidence>
<evidence type="ECO:0000256" key="2">
    <source>
        <dbReference type="ARBA" id="ARBA00022833"/>
    </source>
</evidence>
<accession>A0A9P4IGZ7</accession>
<evidence type="ECO:0000256" key="1">
    <source>
        <dbReference type="ARBA" id="ARBA00022723"/>
    </source>
</evidence>
<evidence type="ECO:0000256" key="3">
    <source>
        <dbReference type="ARBA" id="ARBA00023015"/>
    </source>
</evidence>
<dbReference type="GO" id="GO:0046872">
    <property type="term" value="F:metal ion binding"/>
    <property type="evidence" value="ECO:0007669"/>
    <property type="project" value="UniProtKB-KW"/>
</dbReference>
<protein>
    <recommendedName>
        <fullName evidence="8">Transcription factor domain-containing protein</fullName>
    </recommendedName>
</protein>
<dbReference type="EMBL" id="ML978126">
    <property type="protein sequence ID" value="KAF2099004.1"/>
    <property type="molecule type" value="Genomic_DNA"/>
</dbReference>
<proteinExistence type="predicted"/>
<keyword evidence="1" id="KW-0479">Metal-binding</keyword>
<dbReference type="PANTHER" id="PTHR47660:SF3">
    <property type="entry name" value="FINGER DOMAIN PROTEIN, PUTATIVE (AFU_ORTHOLOGUE AFUA_4G03310)-RELATED"/>
    <property type="match status" value="1"/>
</dbReference>
<keyword evidence="2" id="KW-0862">Zinc</keyword>
<organism evidence="6 7">
    <name type="scientific">Rhizodiscina lignyota</name>
    <dbReference type="NCBI Taxonomy" id="1504668"/>
    <lineage>
        <taxon>Eukaryota</taxon>
        <taxon>Fungi</taxon>
        <taxon>Dikarya</taxon>
        <taxon>Ascomycota</taxon>
        <taxon>Pezizomycotina</taxon>
        <taxon>Dothideomycetes</taxon>
        <taxon>Pleosporomycetidae</taxon>
        <taxon>Aulographales</taxon>
        <taxon>Rhizodiscinaceae</taxon>
        <taxon>Rhizodiscina</taxon>
    </lineage>
</organism>
<dbReference type="OrthoDB" id="5423818at2759"/>
<evidence type="ECO:0000313" key="7">
    <source>
        <dbReference type="Proteomes" id="UP000799772"/>
    </source>
</evidence>
<evidence type="ECO:0008006" key="8">
    <source>
        <dbReference type="Google" id="ProtNLM"/>
    </source>
</evidence>
<comment type="caution">
    <text evidence="6">The sequence shown here is derived from an EMBL/GenBank/DDBJ whole genome shotgun (WGS) entry which is preliminary data.</text>
</comment>
<keyword evidence="4" id="KW-0804">Transcription</keyword>
<dbReference type="Proteomes" id="UP000799772">
    <property type="component" value="Unassembled WGS sequence"/>
</dbReference>
<keyword evidence="7" id="KW-1185">Reference proteome</keyword>